<dbReference type="NCBIfam" id="NF033103">
    <property type="entry name" value="bla_class_A"/>
    <property type="match status" value="1"/>
</dbReference>
<dbReference type="GO" id="GO:0046677">
    <property type="term" value="P:response to antibiotic"/>
    <property type="evidence" value="ECO:0007669"/>
    <property type="project" value="InterPro"/>
</dbReference>
<dbReference type="EMBL" id="SWAU01000059">
    <property type="protein sequence ID" value="TKA97071.1"/>
    <property type="molecule type" value="Genomic_DNA"/>
</dbReference>
<evidence type="ECO:0000313" key="6">
    <source>
        <dbReference type="EMBL" id="TKA97071.1"/>
    </source>
</evidence>
<evidence type="ECO:0000313" key="7">
    <source>
        <dbReference type="Proteomes" id="UP000306340"/>
    </source>
</evidence>
<comment type="catalytic activity">
    <reaction evidence="1">
        <text>a beta-lactam + H2O = a substituted beta-amino acid</text>
        <dbReference type="Rhea" id="RHEA:20401"/>
        <dbReference type="ChEBI" id="CHEBI:15377"/>
        <dbReference type="ChEBI" id="CHEBI:35627"/>
        <dbReference type="ChEBI" id="CHEBI:140347"/>
        <dbReference type="EC" id="3.5.2.6"/>
    </reaction>
</comment>
<proteinExistence type="inferred from homology"/>
<evidence type="ECO:0000256" key="4">
    <source>
        <dbReference type="SAM" id="SignalP"/>
    </source>
</evidence>
<keyword evidence="4" id="KW-0732">Signal</keyword>
<dbReference type="GO" id="GO:0008800">
    <property type="term" value="F:beta-lactamase activity"/>
    <property type="evidence" value="ECO:0007669"/>
    <property type="project" value="UniProtKB-EC"/>
</dbReference>
<dbReference type="Gene3D" id="3.40.710.10">
    <property type="entry name" value="DD-peptidase/beta-lactamase superfamily"/>
    <property type="match status" value="1"/>
</dbReference>
<dbReference type="PANTHER" id="PTHR35333">
    <property type="entry name" value="BETA-LACTAMASE"/>
    <property type="match status" value="1"/>
</dbReference>
<evidence type="ECO:0000256" key="1">
    <source>
        <dbReference type="ARBA" id="ARBA00001526"/>
    </source>
</evidence>
<feature type="chain" id="PRO_5020474161" description="beta-lactamase" evidence="4">
    <location>
        <begin position="22"/>
        <end position="288"/>
    </location>
</feature>
<dbReference type="InterPro" id="IPR012338">
    <property type="entry name" value="Beta-lactam/transpept-like"/>
</dbReference>
<dbReference type="GO" id="GO:0030655">
    <property type="term" value="P:beta-lactam antibiotic catabolic process"/>
    <property type="evidence" value="ECO:0007669"/>
    <property type="project" value="InterPro"/>
</dbReference>
<comment type="similarity">
    <text evidence="2">Belongs to the class-A beta-lactamase family.</text>
</comment>
<evidence type="ECO:0000259" key="5">
    <source>
        <dbReference type="Pfam" id="PF13354"/>
    </source>
</evidence>
<feature type="domain" description="Beta-lactamase class A catalytic" evidence="5">
    <location>
        <begin position="41"/>
        <end position="257"/>
    </location>
</feature>
<accession>A0A4U0Z3Q0</accession>
<dbReference type="AlphaFoldDB" id="A0A4U0Z3Q0"/>
<dbReference type="SUPFAM" id="SSF56601">
    <property type="entry name" value="beta-lactamase/transpeptidase-like"/>
    <property type="match status" value="1"/>
</dbReference>
<dbReference type="PRINTS" id="PR00118">
    <property type="entry name" value="BLACTAMASEA"/>
</dbReference>
<dbReference type="EC" id="3.5.2.6" evidence="3"/>
<dbReference type="InterPro" id="IPR045155">
    <property type="entry name" value="Beta-lactam_cat"/>
</dbReference>
<comment type="caution">
    <text evidence="6">The sequence shown here is derived from an EMBL/GenBank/DDBJ whole genome shotgun (WGS) entry which is preliminary data.</text>
</comment>
<evidence type="ECO:0000256" key="3">
    <source>
        <dbReference type="ARBA" id="ARBA00012865"/>
    </source>
</evidence>
<gene>
    <name evidence="6" type="primary">bla</name>
    <name evidence="6" type="ORF">FAZ78_08115</name>
</gene>
<dbReference type="Proteomes" id="UP000306340">
    <property type="component" value="Unassembled WGS sequence"/>
</dbReference>
<evidence type="ECO:0000256" key="2">
    <source>
        <dbReference type="ARBA" id="ARBA00009009"/>
    </source>
</evidence>
<dbReference type="Pfam" id="PF13354">
    <property type="entry name" value="Beta-lactamase2"/>
    <property type="match status" value="1"/>
</dbReference>
<name>A0A4U0Z3Q0_9RHOB</name>
<reference evidence="6 7" key="1">
    <citation type="submission" date="2019-04" db="EMBL/GenBank/DDBJ databases">
        <title>Crypto-aerobic microbial life in anoxic (sulfidic) marine sediments.</title>
        <authorList>
            <person name="Bhattacharya S."/>
            <person name="Roy C."/>
            <person name="Mondal N."/>
            <person name="Sarkar J."/>
            <person name="Mandal S."/>
            <person name="Rameez M.J."/>
            <person name="Ghosh W."/>
        </authorList>
    </citation>
    <scope>NUCLEOTIDE SEQUENCE [LARGE SCALE GENOMIC DNA]</scope>
    <source>
        <strain evidence="6 7">SBBC</strain>
    </source>
</reference>
<organism evidence="6 7">
    <name type="scientific">Cereibacter changlensis</name>
    <dbReference type="NCBI Taxonomy" id="402884"/>
    <lineage>
        <taxon>Bacteria</taxon>
        <taxon>Pseudomonadati</taxon>
        <taxon>Pseudomonadota</taxon>
        <taxon>Alphaproteobacteria</taxon>
        <taxon>Rhodobacterales</taxon>
        <taxon>Paracoccaceae</taxon>
        <taxon>Cereibacter</taxon>
    </lineage>
</organism>
<dbReference type="PANTHER" id="PTHR35333:SF3">
    <property type="entry name" value="BETA-LACTAMASE-TYPE TRANSPEPTIDASE FOLD CONTAINING PROTEIN"/>
    <property type="match status" value="1"/>
</dbReference>
<dbReference type="InterPro" id="IPR000871">
    <property type="entry name" value="Beta-lactam_class-A"/>
</dbReference>
<sequence length="288" mass="30418">MMRQILLAALTAPFLLSVARAEPIPDSAFKALEEQGGGRLGVAVLDTETGDTSFWRGDERFAMASSFKAPLCGAVLARVDAGDEQLDRPIPISADDLIPYAPTVEKHIGGSLTVAQLCEATITLSDNVAANLLLDTLGGPSGLTAFLRSIGDDVTRLDRFEPELNEATLGDPRDTTTPRAMADTLNSLLLGGVLSVESRTQLADWLKANQTGDDRIRAGLPEGWQIGDKTGTSGTGTFADIAILYPPQGKPILMAVYLAETDVSTKEANGVHAGVAQLVADWVESSAR</sequence>
<protein>
    <recommendedName>
        <fullName evidence="3">beta-lactamase</fullName>
        <ecNumber evidence="3">3.5.2.6</ecNumber>
    </recommendedName>
</protein>
<feature type="signal peptide" evidence="4">
    <location>
        <begin position="1"/>
        <end position="21"/>
    </location>
</feature>